<feature type="compositionally biased region" description="Low complexity" evidence="1">
    <location>
        <begin position="9"/>
        <end position="29"/>
    </location>
</feature>
<proteinExistence type="predicted"/>
<keyword evidence="3" id="KW-1185">Reference proteome</keyword>
<protein>
    <submittedName>
        <fullName evidence="2">Uncharacterized protein</fullName>
    </submittedName>
</protein>
<feature type="compositionally biased region" description="Low complexity" evidence="1">
    <location>
        <begin position="156"/>
        <end position="169"/>
    </location>
</feature>
<name>A0AAV7PVY3_PLEWA</name>
<gene>
    <name evidence="2" type="ORF">NDU88_009483</name>
</gene>
<evidence type="ECO:0000313" key="3">
    <source>
        <dbReference type="Proteomes" id="UP001066276"/>
    </source>
</evidence>
<sequence length="169" mass="17881">MHLLLLAHPARPSPATARPRAPSGGAAPAFGGHREAPRVEPRDRPGAWRPDGSSRPERRFGPRPRASAAGTVAGSCGARDTEQEAVSPWAHSGLRHSFGPRRRRRRQSGRGGTEPMEGATGGIWQHVALAPGASVIVRPERACLGSRRGCDRELELPGSPGSLKSSGPY</sequence>
<feature type="region of interest" description="Disordered" evidence="1">
    <location>
        <begin position="1"/>
        <end position="122"/>
    </location>
</feature>
<organism evidence="2 3">
    <name type="scientific">Pleurodeles waltl</name>
    <name type="common">Iberian ribbed newt</name>
    <dbReference type="NCBI Taxonomy" id="8319"/>
    <lineage>
        <taxon>Eukaryota</taxon>
        <taxon>Metazoa</taxon>
        <taxon>Chordata</taxon>
        <taxon>Craniata</taxon>
        <taxon>Vertebrata</taxon>
        <taxon>Euteleostomi</taxon>
        <taxon>Amphibia</taxon>
        <taxon>Batrachia</taxon>
        <taxon>Caudata</taxon>
        <taxon>Salamandroidea</taxon>
        <taxon>Salamandridae</taxon>
        <taxon>Pleurodelinae</taxon>
        <taxon>Pleurodeles</taxon>
    </lineage>
</organism>
<accession>A0AAV7PVY3</accession>
<dbReference type="Proteomes" id="UP001066276">
    <property type="component" value="Chromosome 7"/>
</dbReference>
<feature type="compositionally biased region" description="Basic residues" evidence="1">
    <location>
        <begin position="98"/>
        <end position="108"/>
    </location>
</feature>
<feature type="region of interest" description="Disordered" evidence="1">
    <location>
        <begin position="147"/>
        <end position="169"/>
    </location>
</feature>
<dbReference type="AlphaFoldDB" id="A0AAV7PVY3"/>
<comment type="caution">
    <text evidence="2">The sequence shown here is derived from an EMBL/GenBank/DDBJ whole genome shotgun (WGS) entry which is preliminary data.</text>
</comment>
<evidence type="ECO:0000313" key="2">
    <source>
        <dbReference type="EMBL" id="KAJ1131140.1"/>
    </source>
</evidence>
<evidence type="ECO:0000256" key="1">
    <source>
        <dbReference type="SAM" id="MobiDB-lite"/>
    </source>
</evidence>
<reference evidence="2" key="1">
    <citation type="journal article" date="2022" name="bioRxiv">
        <title>Sequencing and chromosome-scale assembly of the giantPleurodeles waltlgenome.</title>
        <authorList>
            <person name="Brown T."/>
            <person name="Elewa A."/>
            <person name="Iarovenko S."/>
            <person name="Subramanian E."/>
            <person name="Araus A.J."/>
            <person name="Petzold A."/>
            <person name="Susuki M."/>
            <person name="Suzuki K.-i.T."/>
            <person name="Hayashi T."/>
            <person name="Toyoda A."/>
            <person name="Oliveira C."/>
            <person name="Osipova E."/>
            <person name="Leigh N.D."/>
            <person name="Simon A."/>
            <person name="Yun M.H."/>
        </authorList>
    </citation>
    <scope>NUCLEOTIDE SEQUENCE</scope>
    <source>
        <strain evidence="2">20211129_DDA</strain>
        <tissue evidence="2">Liver</tissue>
    </source>
</reference>
<dbReference type="EMBL" id="JANPWB010000011">
    <property type="protein sequence ID" value="KAJ1131140.1"/>
    <property type="molecule type" value="Genomic_DNA"/>
</dbReference>
<feature type="compositionally biased region" description="Basic and acidic residues" evidence="1">
    <location>
        <begin position="32"/>
        <end position="60"/>
    </location>
</feature>